<evidence type="ECO:0000313" key="10">
    <source>
        <dbReference type="Proteomes" id="UP000624325"/>
    </source>
</evidence>
<keyword evidence="3" id="KW-0808">Transferase</keyword>
<feature type="domain" description="Protein kinase" evidence="8">
    <location>
        <begin position="11"/>
        <end position="266"/>
    </location>
</feature>
<dbReference type="PROSITE" id="PS00107">
    <property type="entry name" value="PROTEIN_KINASE_ATP"/>
    <property type="match status" value="1"/>
</dbReference>
<evidence type="ECO:0000256" key="1">
    <source>
        <dbReference type="ARBA" id="ARBA00012513"/>
    </source>
</evidence>
<protein>
    <recommendedName>
        <fullName evidence="1">non-specific serine/threonine protein kinase</fullName>
        <ecNumber evidence="1">2.7.11.1</ecNumber>
    </recommendedName>
</protein>
<proteinExistence type="predicted"/>
<dbReference type="Gene3D" id="3.30.200.20">
    <property type="entry name" value="Phosphorylase Kinase, domain 1"/>
    <property type="match status" value="1"/>
</dbReference>
<keyword evidence="2" id="KW-0723">Serine/threonine-protein kinase</keyword>
<dbReference type="EC" id="2.7.11.1" evidence="1"/>
<evidence type="ECO:0000256" key="4">
    <source>
        <dbReference type="ARBA" id="ARBA00022741"/>
    </source>
</evidence>
<evidence type="ECO:0000256" key="2">
    <source>
        <dbReference type="ARBA" id="ARBA00022527"/>
    </source>
</evidence>
<dbReference type="InterPro" id="IPR000719">
    <property type="entry name" value="Prot_kinase_dom"/>
</dbReference>
<dbReference type="Proteomes" id="UP000624325">
    <property type="component" value="Unassembled WGS sequence"/>
</dbReference>
<name>A0ABQ4C158_9ACTN</name>
<evidence type="ECO:0000256" key="5">
    <source>
        <dbReference type="ARBA" id="ARBA00022777"/>
    </source>
</evidence>
<dbReference type="CDD" id="cd14014">
    <property type="entry name" value="STKc_PknB_like"/>
    <property type="match status" value="1"/>
</dbReference>
<dbReference type="EMBL" id="BONC01000015">
    <property type="protein sequence ID" value="GIF56512.1"/>
    <property type="molecule type" value="Genomic_DNA"/>
</dbReference>
<dbReference type="PANTHER" id="PTHR43289">
    <property type="entry name" value="MITOGEN-ACTIVATED PROTEIN KINASE KINASE KINASE 20-RELATED"/>
    <property type="match status" value="1"/>
</dbReference>
<keyword evidence="5" id="KW-0418">Kinase</keyword>
<dbReference type="InterPro" id="IPR011009">
    <property type="entry name" value="Kinase-like_dom_sf"/>
</dbReference>
<keyword evidence="10" id="KW-1185">Reference proteome</keyword>
<organism evidence="9 10">
    <name type="scientific">Asanoa iriomotensis</name>
    <dbReference type="NCBI Taxonomy" id="234613"/>
    <lineage>
        <taxon>Bacteria</taxon>
        <taxon>Bacillati</taxon>
        <taxon>Actinomycetota</taxon>
        <taxon>Actinomycetes</taxon>
        <taxon>Micromonosporales</taxon>
        <taxon>Micromonosporaceae</taxon>
        <taxon>Asanoa</taxon>
    </lineage>
</organism>
<keyword evidence="6 7" id="KW-0067">ATP-binding</keyword>
<dbReference type="InterPro" id="IPR008271">
    <property type="entry name" value="Ser/Thr_kinase_AS"/>
</dbReference>
<dbReference type="InterPro" id="IPR017441">
    <property type="entry name" value="Protein_kinase_ATP_BS"/>
</dbReference>
<dbReference type="SUPFAM" id="SSF56112">
    <property type="entry name" value="Protein kinase-like (PK-like)"/>
    <property type="match status" value="1"/>
</dbReference>
<dbReference type="Pfam" id="PF00069">
    <property type="entry name" value="Pkinase"/>
    <property type="match status" value="1"/>
</dbReference>
<evidence type="ECO:0000313" key="9">
    <source>
        <dbReference type="EMBL" id="GIF56512.1"/>
    </source>
</evidence>
<keyword evidence="4 7" id="KW-0547">Nucleotide-binding</keyword>
<dbReference type="PROSITE" id="PS00108">
    <property type="entry name" value="PROTEIN_KINASE_ST"/>
    <property type="match status" value="1"/>
</dbReference>
<accession>A0ABQ4C158</accession>
<reference evidence="9 10" key="1">
    <citation type="submission" date="2021-01" db="EMBL/GenBank/DDBJ databases">
        <title>Whole genome shotgun sequence of Asanoa iriomotensis NBRC 100142.</title>
        <authorList>
            <person name="Komaki H."/>
            <person name="Tamura T."/>
        </authorList>
    </citation>
    <scope>NUCLEOTIDE SEQUENCE [LARGE SCALE GENOMIC DNA]</scope>
    <source>
        <strain evidence="9 10">NBRC 100142</strain>
    </source>
</reference>
<feature type="binding site" evidence="7">
    <location>
        <position position="40"/>
    </location>
    <ligand>
        <name>ATP</name>
        <dbReference type="ChEBI" id="CHEBI:30616"/>
    </ligand>
</feature>
<evidence type="ECO:0000259" key="8">
    <source>
        <dbReference type="PROSITE" id="PS50011"/>
    </source>
</evidence>
<dbReference type="RefSeq" id="WP_203702337.1">
    <property type="nucleotide sequence ID" value="NZ_BAAALU010000028.1"/>
</dbReference>
<dbReference type="PROSITE" id="PS50011">
    <property type="entry name" value="PROTEIN_KINASE_DOM"/>
    <property type="match status" value="1"/>
</dbReference>
<dbReference type="Gene3D" id="1.10.510.10">
    <property type="entry name" value="Transferase(Phosphotransferase) domain 1"/>
    <property type="match status" value="1"/>
</dbReference>
<evidence type="ECO:0000256" key="7">
    <source>
        <dbReference type="PROSITE-ProRule" id="PRU10141"/>
    </source>
</evidence>
<evidence type="ECO:0000256" key="6">
    <source>
        <dbReference type="ARBA" id="ARBA00022840"/>
    </source>
</evidence>
<comment type="caution">
    <text evidence="9">The sequence shown here is derived from an EMBL/GenBank/DDBJ whole genome shotgun (WGS) entry which is preliminary data.</text>
</comment>
<evidence type="ECO:0000256" key="3">
    <source>
        <dbReference type="ARBA" id="ARBA00022679"/>
    </source>
</evidence>
<dbReference type="PANTHER" id="PTHR43289:SF6">
    <property type="entry name" value="SERINE_THREONINE-PROTEIN KINASE NEKL-3"/>
    <property type="match status" value="1"/>
</dbReference>
<sequence length="478" mass="51120">MTAETVLADRYVLEDVIGTGGMGRVWRGHDRILGRPVAVKEILSPAWLPTATAEDRWRATLREAQAASRLRHPNVVAVLDVIRTDRPWIIMEYVPARSLHDVLVERGPFDPAETARLGLEILAALDAAHRAGVIHRDVKPQNILLADDGRVVLTDFGLAVVAEGGVTVPDQVLGSPDFVAPEAARRGLSTMECDLWSLGATLYALVEGVGPFHRSTVVATLTALAVGPPDPTKRAGPLAPAILRLLERDPAIRARSDETRRLLAAVAEGEIPRRNRRHWRAVVVGAAALTLASAGTAAAVALPSSPPAPPPSAHACLDAKPDPAATAPDAETGAFALPQGWRWHTDEVGFTVAVPVGWSRFAAGDAVCFRAPRGTATLAVDPAIRPTADPADLWRGQESAAGALPGYARLRIGPVRAAEGGADWEFTWNAAQPRHARRITVTTEPGRAYALSWFTDDTNWPTDAPRFRLVASSYRGPS</sequence>
<dbReference type="SMART" id="SM00220">
    <property type="entry name" value="S_TKc"/>
    <property type="match status" value="1"/>
</dbReference>
<gene>
    <name evidence="9" type="ORF">Air01nite_26070</name>
</gene>